<keyword evidence="3" id="KW-1185">Reference proteome</keyword>
<evidence type="ECO:0000313" key="3">
    <source>
        <dbReference type="Proteomes" id="UP000620124"/>
    </source>
</evidence>
<sequence>MSTTQSILLRPRPYAQHAGSFFLVALLPPRKVVPALPSEIWSAIFEFVAIQPGLQPLWSLLTVCKLFKEIAISQLYARVVISSISAFEKFVERLHFADQRWDSLRRIPFSTPGRWVQALDLSRIEYAGRAQALLLDSLLVKLFPLVPFLARFSMNPSFVLSRRAMECLGQRQGIANIRALEGISYVPSGFPMEESLLQLLRCCSNIEELELIGRGLDPAEMDTTFQHAEMSTPDSLIPLNLPCLRTLTILSVYSSTLLLSLLLSPLQSLQKLTITPYDDVPAALSSQFIATHGPSLRSLLLFTPKSWPTRLHPSPDTLLCTSPTLRHLSLERPLPSQLTLPSGTSHPLQILSIPRPDPDFWFVLERLLPRLPALRAVRARDVRWLRKGMGSGAQAAGVQGELREVETTASAEGDPGSGCGLE</sequence>
<gene>
    <name evidence="2" type="ORF">MVEN_01492100</name>
</gene>
<reference evidence="2" key="1">
    <citation type="submission" date="2020-05" db="EMBL/GenBank/DDBJ databases">
        <title>Mycena genomes resolve the evolution of fungal bioluminescence.</title>
        <authorList>
            <person name="Tsai I.J."/>
        </authorList>
    </citation>
    <scope>NUCLEOTIDE SEQUENCE</scope>
    <source>
        <strain evidence="2">CCC161011</strain>
    </source>
</reference>
<feature type="region of interest" description="Disordered" evidence="1">
    <location>
        <begin position="393"/>
        <end position="422"/>
    </location>
</feature>
<organism evidence="2 3">
    <name type="scientific">Mycena venus</name>
    <dbReference type="NCBI Taxonomy" id="2733690"/>
    <lineage>
        <taxon>Eukaryota</taxon>
        <taxon>Fungi</taxon>
        <taxon>Dikarya</taxon>
        <taxon>Basidiomycota</taxon>
        <taxon>Agaricomycotina</taxon>
        <taxon>Agaricomycetes</taxon>
        <taxon>Agaricomycetidae</taxon>
        <taxon>Agaricales</taxon>
        <taxon>Marasmiineae</taxon>
        <taxon>Mycenaceae</taxon>
        <taxon>Mycena</taxon>
    </lineage>
</organism>
<dbReference type="SUPFAM" id="SSF52047">
    <property type="entry name" value="RNI-like"/>
    <property type="match status" value="1"/>
</dbReference>
<evidence type="ECO:0000313" key="2">
    <source>
        <dbReference type="EMBL" id="KAF7347363.1"/>
    </source>
</evidence>
<dbReference type="Proteomes" id="UP000620124">
    <property type="component" value="Unassembled WGS sequence"/>
</dbReference>
<evidence type="ECO:0000256" key="1">
    <source>
        <dbReference type="SAM" id="MobiDB-lite"/>
    </source>
</evidence>
<comment type="caution">
    <text evidence="2">The sequence shown here is derived from an EMBL/GenBank/DDBJ whole genome shotgun (WGS) entry which is preliminary data.</text>
</comment>
<protein>
    <recommendedName>
        <fullName evidence="4">F-box domain-containing protein</fullName>
    </recommendedName>
</protein>
<accession>A0A8H6XTR3</accession>
<dbReference type="EMBL" id="JACAZI010000012">
    <property type="protein sequence ID" value="KAF7347363.1"/>
    <property type="molecule type" value="Genomic_DNA"/>
</dbReference>
<evidence type="ECO:0008006" key="4">
    <source>
        <dbReference type="Google" id="ProtNLM"/>
    </source>
</evidence>
<name>A0A8H6XTR3_9AGAR</name>
<dbReference type="OrthoDB" id="2595178at2759"/>
<dbReference type="AlphaFoldDB" id="A0A8H6XTR3"/>
<proteinExistence type="predicted"/>